<reference evidence="1 2" key="1">
    <citation type="journal article" date="2007" name="Appl. Environ. Microbiol.">
        <title>Rhizobial factors required for stem nodule maturation and maintenance in Sesbania rostrata-Azorhizobium caulinodans ORS571 symbiosis.</title>
        <authorList>
            <person name="Suzuki S."/>
            <person name="Aono T."/>
            <person name="Lee KB."/>
            <person name="Suzuki T."/>
            <person name="Liu CT."/>
            <person name="Miwa H."/>
            <person name="Wakao S."/>
            <person name="Iki T."/>
            <person name="Oyaizu H."/>
        </authorList>
    </citation>
    <scope>NUCLEOTIDE SEQUENCE [LARGE SCALE GENOMIC DNA]</scope>
    <source>
        <strain evidence="2">ATCC 43989 / DSM 5975 / JCM 20966 / LMG 6465 / NBRC 14845 / NCIMB 13405 / ORS 571</strain>
    </source>
</reference>
<organism evidence="1 2">
    <name type="scientific">Azorhizobium caulinodans (strain ATCC 43989 / DSM 5975 / JCM 20966 / LMG 6465 / NBRC 14845 / NCIMB 13405 / ORS 571)</name>
    <dbReference type="NCBI Taxonomy" id="438753"/>
    <lineage>
        <taxon>Bacteria</taxon>
        <taxon>Pseudomonadati</taxon>
        <taxon>Pseudomonadota</taxon>
        <taxon>Alphaproteobacteria</taxon>
        <taxon>Hyphomicrobiales</taxon>
        <taxon>Xanthobacteraceae</taxon>
        <taxon>Azorhizobium</taxon>
    </lineage>
</organism>
<reference evidence="1 2" key="6">
    <citation type="journal article" date="2011" name="Appl. Environ. Microbiol.">
        <title>Involvement of the azorhizobial chromosome partition gene (parA) in the onset of bacteroid differentiation during Sesbania rostrata stem nodule development.</title>
        <authorList>
            <person name="Liu CT."/>
            <person name="Lee KB."/>
            <person name="Wang YS."/>
            <person name="Peng MH."/>
            <person name="Lee KT."/>
            <person name="Suzuki S."/>
            <person name="Suzuki T."/>
            <person name="Oyaizu H."/>
        </authorList>
    </citation>
    <scope>NUCLEOTIDE SEQUENCE [LARGE SCALE GENOMIC DNA]</scope>
    <source>
        <strain evidence="2">ATCC 43989 / DSM 5975 / JCM 20966 / LMG 6465 / NBRC 14845 / NCIMB 13405 / ORS 571</strain>
    </source>
</reference>
<keyword evidence="2" id="KW-1185">Reference proteome</keyword>
<evidence type="ECO:0000313" key="1">
    <source>
        <dbReference type="EMBL" id="BAF89148.1"/>
    </source>
</evidence>
<evidence type="ECO:0008006" key="3">
    <source>
        <dbReference type="Google" id="ProtNLM"/>
    </source>
</evidence>
<dbReference type="AlphaFoldDB" id="A8IC22"/>
<gene>
    <name evidence="1" type="ordered locus">AZC_3150</name>
</gene>
<dbReference type="KEGG" id="azc:AZC_3150"/>
<dbReference type="Pfam" id="PF11164">
    <property type="entry name" value="DUF2948"/>
    <property type="match status" value="1"/>
</dbReference>
<reference evidence="2" key="2">
    <citation type="submission" date="2007-04" db="EMBL/GenBank/DDBJ databases">
        <title>Complete genome sequence of the nitrogen-fixing bacterium Azorhizobium caulinodans ORS571.</title>
        <authorList>
            <person name="Lee K.B."/>
            <person name="Backer P.D."/>
            <person name="Aono T."/>
            <person name="Liu C.T."/>
            <person name="Suzuki S."/>
            <person name="Suzuki T."/>
            <person name="Kaneko T."/>
            <person name="Yamada M."/>
            <person name="Tabata S."/>
            <person name="Kupfer D.M."/>
            <person name="Najar F.Z."/>
            <person name="Wiley G.B."/>
            <person name="Roe B."/>
            <person name="Binnewies T."/>
            <person name="Ussery D."/>
            <person name="Vereecke D."/>
            <person name="Gevers D."/>
            <person name="Holsters M."/>
            <person name="Oyaizu H."/>
        </authorList>
    </citation>
    <scope>NUCLEOTIDE SEQUENCE [LARGE SCALE GENOMIC DNA]</scope>
    <source>
        <strain evidence="2">ATCC 43989 / DSM 5975 / JCM 20966 / LMG 6465 / NBRC 14845 / NCIMB 13405 / ORS 571</strain>
    </source>
</reference>
<reference evidence="1 2" key="4">
    <citation type="journal article" date="2009" name="Appl. Environ. Microbiol.">
        <title>Comparative genome-wide transcriptional profiling of Azorhizobium caulinodans ORS571 grown under free-living and symbiotic conditions.</title>
        <authorList>
            <person name="Tsukada S."/>
            <person name="Aono T."/>
            <person name="Akiba N."/>
            <person name="Lee KB."/>
            <person name="Liu CT."/>
            <person name="Toyazaki H."/>
            <person name="Oyaizu H."/>
        </authorList>
    </citation>
    <scope>NUCLEOTIDE SEQUENCE [LARGE SCALE GENOMIC DNA]</scope>
    <source>
        <strain evidence="2">ATCC 43989 / DSM 5975 / JCM 20966 / LMG 6465 / NBRC 14845 / NCIMB 13405 / ORS 571</strain>
    </source>
</reference>
<name>A8IC22_AZOC5</name>
<dbReference type="EMBL" id="AP009384">
    <property type="protein sequence ID" value="BAF89148.1"/>
    <property type="molecule type" value="Genomic_DNA"/>
</dbReference>
<sequence length="164" mass="18253">MRRGGWLSICRARRRRGNPMDALKLFALDDEDLAILSTHLQDAVVKVADIGFVPKAQRFALLLNRFDWDQKECAGEHVRRRTGLHFERVTAVKTRGFEPTDKEEVLNLLAITFTPEETPSGYVILTFSGGAEIRLDVECIEAGMSDLGPAWGCTKAPAHKDTAA</sequence>
<protein>
    <recommendedName>
        <fullName evidence="3">DUF2948 family protein</fullName>
    </recommendedName>
</protein>
<accession>A8IC22</accession>
<evidence type="ECO:0000313" key="2">
    <source>
        <dbReference type="Proteomes" id="UP000000270"/>
    </source>
</evidence>
<dbReference type="InterPro" id="IPR021335">
    <property type="entry name" value="DUF2948"/>
</dbReference>
<proteinExistence type="predicted"/>
<dbReference type="STRING" id="438753.AZC_3150"/>
<dbReference type="HOGENOM" id="CLU_118443_0_0_5"/>
<reference evidence="1 2" key="3">
    <citation type="journal article" date="2008" name="BMC Genomics">
        <title>The genome of the versatile nitrogen fixer Azorhizobium caulinodans ORS571.</title>
        <authorList>
            <person name="Lee KB."/>
            <person name="Backer P.D."/>
            <person name="Aono T."/>
            <person name="Liu CT."/>
            <person name="Suzuki S."/>
            <person name="Suzuki T."/>
            <person name="Kaneko T."/>
            <person name="Yamada M."/>
            <person name="Tabata S."/>
            <person name="Kupfer D.M."/>
            <person name="Najar F.Z."/>
            <person name="Wiley G.B."/>
            <person name="Roe B."/>
            <person name="Binnewies T.T."/>
            <person name="Ussery D.W."/>
            <person name="D'Haeze W."/>
            <person name="Herder J.D."/>
            <person name="Gevers D."/>
            <person name="Vereecke D."/>
            <person name="Holsters M."/>
            <person name="Oyaizu H."/>
        </authorList>
    </citation>
    <scope>NUCLEOTIDE SEQUENCE [LARGE SCALE GENOMIC DNA]</scope>
    <source>
        <strain evidence="2">ATCC 43989 / DSM 5975 / JCM 20966 / LMG 6465 / NBRC 14845 / NCIMB 13405 / ORS 571</strain>
    </source>
</reference>
<dbReference type="Proteomes" id="UP000000270">
    <property type="component" value="Chromosome"/>
</dbReference>
<reference evidence="1 2" key="5">
    <citation type="journal article" date="2010" name="Appl. Environ. Microbiol.">
        <title>phrR-like gene praR of Azorhizobium caulinodans ORS571 is essential for symbiosis with Sesbania rostrata and is involved in expression of reb genes.</title>
        <authorList>
            <person name="Akiba N."/>
            <person name="Aono T."/>
            <person name="Toyazaki H."/>
            <person name="Sato S."/>
            <person name="Oyaizu H."/>
        </authorList>
    </citation>
    <scope>NUCLEOTIDE SEQUENCE [LARGE SCALE GENOMIC DNA]</scope>
    <source>
        <strain evidence="2">ATCC 43989 / DSM 5975 / JCM 20966 / LMG 6465 / NBRC 14845 / NCIMB 13405 / ORS 571</strain>
    </source>
</reference>
<dbReference type="eggNOG" id="ENOG5032SGB">
    <property type="taxonomic scope" value="Bacteria"/>
</dbReference>